<keyword evidence="2" id="KW-0812">Transmembrane</keyword>
<dbReference type="Proteomes" id="UP000011058">
    <property type="component" value="Chromosome"/>
</dbReference>
<feature type="transmembrane region" description="Helical" evidence="2">
    <location>
        <begin position="47"/>
        <end position="67"/>
    </location>
</feature>
<keyword evidence="2" id="KW-1133">Transmembrane helix</keyword>
<dbReference type="AlphaFoldDB" id="I0KAT5"/>
<gene>
    <name evidence="3" type="ORF">FAES_3229</name>
</gene>
<dbReference type="EMBL" id="HE796683">
    <property type="protein sequence ID" value="CCH01238.1"/>
    <property type="molecule type" value="Genomic_DNA"/>
</dbReference>
<organism evidence="3 4">
    <name type="scientific">Fibrella aestuarina BUZ 2</name>
    <dbReference type="NCBI Taxonomy" id="1166018"/>
    <lineage>
        <taxon>Bacteria</taxon>
        <taxon>Pseudomonadati</taxon>
        <taxon>Bacteroidota</taxon>
        <taxon>Cytophagia</taxon>
        <taxon>Cytophagales</taxon>
        <taxon>Spirosomataceae</taxon>
        <taxon>Fibrella</taxon>
    </lineage>
</organism>
<feature type="compositionally biased region" description="Basic and acidic residues" evidence="1">
    <location>
        <begin position="148"/>
        <end position="162"/>
    </location>
</feature>
<dbReference type="HOGENOM" id="CLU_1632927_0_0_10"/>
<name>I0KAT5_9BACT</name>
<feature type="transmembrane region" description="Helical" evidence="2">
    <location>
        <begin position="110"/>
        <end position="130"/>
    </location>
</feature>
<feature type="transmembrane region" description="Helical" evidence="2">
    <location>
        <begin position="79"/>
        <end position="98"/>
    </location>
</feature>
<proteinExistence type="predicted"/>
<protein>
    <submittedName>
        <fullName evidence="3">Uncharacterized protein</fullName>
    </submittedName>
</protein>
<dbReference type="STRING" id="1166018.FAES_3229"/>
<dbReference type="KEGG" id="fae:FAES_3229"/>
<evidence type="ECO:0000313" key="4">
    <source>
        <dbReference type="Proteomes" id="UP000011058"/>
    </source>
</evidence>
<feature type="region of interest" description="Disordered" evidence="1">
    <location>
        <begin position="132"/>
        <end position="162"/>
    </location>
</feature>
<feature type="transmembrane region" description="Helical" evidence="2">
    <location>
        <begin position="12"/>
        <end position="35"/>
    </location>
</feature>
<keyword evidence="2" id="KW-0472">Membrane</keyword>
<reference evidence="3 4" key="1">
    <citation type="journal article" date="2012" name="J. Bacteriol.">
        <title>Genome Sequence of Fibrella aestuarina BUZ 2T, a Filamentous Marine Bacterium.</title>
        <authorList>
            <person name="Filippini M."/>
            <person name="Qi W."/>
            <person name="Blom J."/>
            <person name="Goesmann A."/>
            <person name="Smits T.H."/>
            <person name="Bagheri H.C."/>
        </authorList>
    </citation>
    <scope>NUCLEOTIDE SEQUENCE [LARGE SCALE GENOMIC DNA]</scope>
    <source>
        <strain evidence="4">BUZ 2T</strain>
    </source>
</reference>
<evidence type="ECO:0000256" key="1">
    <source>
        <dbReference type="SAM" id="MobiDB-lite"/>
    </source>
</evidence>
<evidence type="ECO:0000256" key="2">
    <source>
        <dbReference type="SAM" id="Phobius"/>
    </source>
</evidence>
<sequence length="162" mass="17320">MNPFHNLTETTTTLWVMASSFALCAMLILAMLFGLADEASPGYKAGVGLLFLICLASACLAYGIVFSTPLPGVLRWLRIAYLSVIPAGSLLPVVHVLRARIPFTPAVARLVVGCSVIVFGGWLASLPAYADEGGTRPRTQTMPSAPPPREDEVNPKPRPIDQ</sequence>
<accession>I0KAT5</accession>
<keyword evidence="4" id="KW-1185">Reference proteome</keyword>
<evidence type="ECO:0000313" key="3">
    <source>
        <dbReference type="EMBL" id="CCH01238.1"/>
    </source>
</evidence>